<reference evidence="1 2" key="1">
    <citation type="journal article" date="2020" name="BMC Genomics">
        <title>Intraspecific diversification of the crop wild relative Brassica cretica Lam. using demographic model selection.</title>
        <authorList>
            <person name="Kioukis A."/>
            <person name="Michalopoulou V.A."/>
            <person name="Briers L."/>
            <person name="Pirintsos S."/>
            <person name="Studholme D.J."/>
            <person name="Pavlidis P."/>
            <person name="Sarris P.F."/>
        </authorList>
    </citation>
    <scope>NUCLEOTIDE SEQUENCE [LARGE SCALE GENOMIC DNA]</scope>
    <source>
        <strain evidence="2">cv. PFS-1207/04</strain>
    </source>
</reference>
<organism evidence="1 2">
    <name type="scientific">Brassica cretica</name>
    <name type="common">Mustard</name>
    <dbReference type="NCBI Taxonomy" id="69181"/>
    <lineage>
        <taxon>Eukaryota</taxon>
        <taxon>Viridiplantae</taxon>
        <taxon>Streptophyta</taxon>
        <taxon>Embryophyta</taxon>
        <taxon>Tracheophyta</taxon>
        <taxon>Spermatophyta</taxon>
        <taxon>Magnoliopsida</taxon>
        <taxon>eudicotyledons</taxon>
        <taxon>Gunneridae</taxon>
        <taxon>Pentapetalae</taxon>
        <taxon>rosids</taxon>
        <taxon>malvids</taxon>
        <taxon>Brassicales</taxon>
        <taxon>Brassicaceae</taxon>
        <taxon>Brassiceae</taxon>
        <taxon>Brassica</taxon>
    </lineage>
</organism>
<name>A0ABQ7BXT4_BRACR</name>
<evidence type="ECO:0008006" key="3">
    <source>
        <dbReference type="Google" id="ProtNLM"/>
    </source>
</evidence>
<proteinExistence type="predicted"/>
<sequence length="109" mass="12141">MFLKPSLGRFRRLLRIKTFIWKALSQALPVAVCLIERACHVARICWALSNIPCPRLGFSVSSIYENISYLLSLRPVGSAHTNLKIVIIDTSQTTTGPDIGEPIRVEGPH</sequence>
<dbReference type="EMBL" id="QGKV02000832">
    <property type="protein sequence ID" value="KAF3544122.1"/>
    <property type="molecule type" value="Genomic_DNA"/>
</dbReference>
<evidence type="ECO:0000313" key="1">
    <source>
        <dbReference type="EMBL" id="KAF3544122.1"/>
    </source>
</evidence>
<accession>A0ABQ7BXT4</accession>
<dbReference type="Proteomes" id="UP000266723">
    <property type="component" value="Unassembled WGS sequence"/>
</dbReference>
<keyword evidence="2" id="KW-1185">Reference proteome</keyword>
<gene>
    <name evidence="1" type="ORF">DY000_02000945</name>
</gene>
<evidence type="ECO:0000313" key="2">
    <source>
        <dbReference type="Proteomes" id="UP000266723"/>
    </source>
</evidence>
<protein>
    <recommendedName>
        <fullName evidence="3">Reverse transcriptase zinc-binding domain-containing protein</fullName>
    </recommendedName>
</protein>
<comment type="caution">
    <text evidence="1">The sequence shown here is derived from an EMBL/GenBank/DDBJ whole genome shotgun (WGS) entry which is preliminary data.</text>
</comment>